<gene>
    <name evidence="1" type="ORF">OH76DRAFT_647064</name>
</gene>
<dbReference type="AlphaFoldDB" id="A0A371D814"/>
<reference evidence="1 2" key="1">
    <citation type="journal article" date="2018" name="Biotechnol. Biofuels">
        <title>Integrative visual omics of the white-rot fungus Polyporus brumalis exposes the biotechnological potential of its oxidative enzymes for delignifying raw plant biomass.</title>
        <authorList>
            <person name="Miyauchi S."/>
            <person name="Rancon A."/>
            <person name="Drula E."/>
            <person name="Hage H."/>
            <person name="Chaduli D."/>
            <person name="Favel A."/>
            <person name="Grisel S."/>
            <person name="Henrissat B."/>
            <person name="Herpoel-Gimbert I."/>
            <person name="Ruiz-Duenas F.J."/>
            <person name="Chevret D."/>
            <person name="Hainaut M."/>
            <person name="Lin J."/>
            <person name="Wang M."/>
            <person name="Pangilinan J."/>
            <person name="Lipzen A."/>
            <person name="Lesage-Meessen L."/>
            <person name="Navarro D."/>
            <person name="Riley R."/>
            <person name="Grigoriev I.V."/>
            <person name="Zhou S."/>
            <person name="Raouche S."/>
            <person name="Rosso M.N."/>
        </authorList>
    </citation>
    <scope>NUCLEOTIDE SEQUENCE [LARGE SCALE GENOMIC DNA]</scope>
    <source>
        <strain evidence="1 2">BRFM 1820</strain>
    </source>
</reference>
<protein>
    <submittedName>
        <fullName evidence="1">Uncharacterized protein</fullName>
    </submittedName>
</protein>
<evidence type="ECO:0000313" key="2">
    <source>
        <dbReference type="Proteomes" id="UP000256964"/>
    </source>
</evidence>
<organism evidence="1 2">
    <name type="scientific">Lentinus brumalis</name>
    <dbReference type="NCBI Taxonomy" id="2498619"/>
    <lineage>
        <taxon>Eukaryota</taxon>
        <taxon>Fungi</taxon>
        <taxon>Dikarya</taxon>
        <taxon>Basidiomycota</taxon>
        <taxon>Agaricomycotina</taxon>
        <taxon>Agaricomycetes</taxon>
        <taxon>Polyporales</taxon>
        <taxon>Polyporaceae</taxon>
        <taxon>Lentinus</taxon>
    </lineage>
</organism>
<evidence type="ECO:0000313" key="1">
    <source>
        <dbReference type="EMBL" id="RDX48667.1"/>
    </source>
</evidence>
<dbReference type="Proteomes" id="UP000256964">
    <property type="component" value="Unassembled WGS sequence"/>
</dbReference>
<name>A0A371D814_9APHY</name>
<keyword evidence="2" id="KW-1185">Reference proteome</keyword>
<dbReference type="OrthoDB" id="2930792at2759"/>
<accession>A0A371D814</accession>
<sequence>MVLILHLTARDYSPQRAEEGRGITPEMCLPIAPNEWRHPLGRQTLQTIPPFPFPNCYHWPFVEVDVRVRASTTGFNTNHAIKLPPDERVMKNAYFSIDITKSEAEQKRQQELAATYSGSLVADVSADTAVLLSTRDPVSSASEVVPQTVSAARCVYSENLEVTAWARTWNNIQISQDRTHLLFGAACLPTL</sequence>
<dbReference type="EMBL" id="KZ857410">
    <property type="protein sequence ID" value="RDX48667.1"/>
    <property type="molecule type" value="Genomic_DNA"/>
</dbReference>
<proteinExistence type="predicted"/>